<dbReference type="AlphaFoldDB" id="A0A640KSD3"/>
<keyword evidence="3" id="KW-1185">Reference proteome</keyword>
<dbReference type="EMBL" id="BLBS01000054">
    <property type="protein sequence ID" value="GET92442.1"/>
    <property type="molecule type" value="Genomic_DNA"/>
</dbReference>
<protein>
    <submittedName>
        <fullName evidence="2">Uncharacterized protein</fullName>
    </submittedName>
</protein>
<dbReference type="OrthoDB" id="267040at2759"/>
<feature type="region of interest" description="Disordered" evidence="1">
    <location>
        <begin position="208"/>
        <end position="229"/>
    </location>
</feature>
<dbReference type="Proteomes" id="UP000419144">
    <property type="component" value="Unassembled WGS sequence"/>
</dbReference>
<dbReference type="VEuPathDB" id="TriTrypDB:LtaPh_3436700"/>
<organism evidence="2 3">
    <name type="scientific">Leishmania tarentolae</name>
    <name type="common">Sauroleishmania tarentolae</name>
    <dbReference type="NCBI Taxonomy" id="5689"/>
    <lineage>
        <taxon>Eukaryota</taxon>
        <taxon>Discoba</taxon>
        <taxon>Euglenozoa</taxon>
        <taxon>Kinetoplastea</taxon>
        <taxon>Metakinetoplastina</taxon>
        <taxon>Trypanosomatida</taxon>
        <taxon>Trypanosomatidae</taxon>
        <taxon>Leishmaniinae</taxon>
        <taxon>Leishmania</taxon>
        <taxon>lizard Leishmania</taxon>
    </lineage>
</organism>
<gene>
    <name evidence="2" type="ORF">LtaPh_3436700</name>
</gene>
<feature type="region of interest" description="Disordered" evidence="1">
    <location>
        <begin position="329"/>
        <end position="361"/>
    </location>
</feature>
<accession>A0A640KSD3</accession>
<evidence type="ECO:0000313" key="3">
    <source>
        <dbReference type="Proteomes" id="UP000419144"/>
    </source>
</evidence>
<evidence type="ECO:0000256" key="1">
    <source>
        <dbReference type="SAM" id="MobiDB-lite"/>
    </source>
</evidence>
<reference evidence="2" key="1">
    <citation type="submission" date="2019-11" db="EMBL/GenBank/DDBJ databases">
        <title>Leishmania tarentolae CDS.</title>
        <authorList>
            <person name="Goto Y."/>
            <person name="Yamagishi J."/>
        </authorList>
    </citation>
    <scope>NUCLEOTIDE SEQUENCE [LARGE SCALE GENOMIC DNA]</scope>
    <source>
        <strain evidence="2">Parrot Tar II</strain>
    </source>
</reference>
<evidence type="ECO:0000313" key="2">
    <source>
        <dbReference type="EMBL" id="GET92442.1"/>
    </source>
</evidence>
<sequence>MTLPPVLHIGPHELKLLPICRSAEVVSGRRRCNDTLLTAFCFVGELETDAVDLSGYIGDADKHSSRGATISWYYSPLFQFEHKRIRVEEGVVEAALTKEVATHQHADVNSFSLQFGVAGIAKHEDSCSTRSGEGSSAEMSVASAVALPALYLRIGNSTTFREYRLVREGQKRSISCGASTKLHAQSEAEVTSNNGSDVSVQVAHRPPTLQPLAPRRPTLRPIDAREDGNGLRNMARRSYKRISAPRRCGFPDKAPLEHLAAPVVDEVRMPQQPSPFCTGAETAMATSRVHSAQNEGSNKPFEAVRLMQVPPSCRENSQPSSHIANEGKLSQWAPPADHCETSEASAHKGTPHDNHSFSAAGGSSVSSAYLSNSLFLYMPPKSPTSVLSPARSGEADTYDILSSTGVSASSGLFFDTHLHSREVTCLVSDVYTPLSQRTFSLTTLTAPKPKLTRTLALCTVGNGSDDITRSIDVPQNSESQGVQLEVE</sequence>
<proteinExistence type="predicted"/>
<name>A0A640KSD3_LEITA</name>
<comment type="caution">
    <text evidence="2">The sequence shown here is derived from an EMBL/GenBank/DDBJ whole genome shotgun (WGS) entry which is preliminary data.</text>
</comment>